<dbReference type="EMBL" id="KN832880">
    <property type="protein sequence ID" value="KIM98379.1"/>
    <property type="molecule type" value="Genomic_DNA"/>
</dbReference>
<dbReference type="HOGENOM" id="CLU_024672_1_0_1"/>
<organism evidence="1 2">
    <name type="scientific">Oidiodendron maius (strain Zn)</name>
    <dbReference type="NCBI Taxonomy" id="913774"/>
    <lineage>
        <taxon>Eukaryota</taxon>
        <taxon>Fungi</taxon>
        <taxon>Dikarya</taxon>
        <taxon>Ascomycota</taxon>
        <taxon>Pezizomycotina</taxon>
        <taxon>Leotiomycetes</taxon>
        <taxon>Leotiomycetes incertae sedis</taxon>
        <taxon>Myxotrichaceae</taxon>
        <taxon>Oidiodendron</taxon>
    </lineage>
</organism>
<sequence length="636" mass="73746">MSAATFDVVAPEVLQEICRHLDLKSLSAFAITNKQCNSIANIFLLRTIRITLSTRVKLQQDIDHWMRRLDTTSFKYVRRLEVQGCLPPEQDDLAKPSATISARLGNIAEDNGGTDNELMDTEDKDLLMFRWLPDRRCHEDRTWQPVVNFLRRFPALADLVFTSSDQFSPCLLEVLHQNHPNCRLHITFFHYLSSPQRNTDLHDLALASSPSLYSISVFLYEVNGDENSAHDEALSLWWRTYGVAPNLKDIRIFYRFVDDSPSSEAVLDAGMGPLRDSPLLETHQARVWPAKLERLELHRHGLVTLSMLNVLSTYIDFSVLRILKLKDALEDGERDTDEYHFRLEFFLRSLPPLRNLRVSGRFRQNTFDAIVEHHGKSLRQLWLEAIDEIDGFVFNYSRVEKIRQHCLMLEDLTLDPIPRSKGDVREVAIYRKLGEMIKVRKLSLVLDSLNIALMWKGEDKLEDPTLDEFHQQHIFSFKPRRNCSDRVSGYVCDVLINCAVDEILAHAIFDTISGGKSRGSSPPECLKLDSGGCHHIHGPQNMRSNGLWIALVRMSRSWLLERCLRDDCRDKVIAWDIYRQRREATNEFYRRSRLKHSWSFIEPVFRKIWPGRQDSTCDSLDDWYSWPLSDSIDSTS</sequence>
<dbReference type="OrthoDB" id="3945550at2759"/>
<accession>A0A0C3H4T5</accession>
<evidence type="ECO:0000313" key="1">
    <source>
        <dbReference type="EMBL" id="KIM98379.1"/>
    </source>
</evidence>
<reference evidence="1 2" key="1">
    <citation type="submission" date="2014-04" db="EMBL/GenBank/DDBJ databases">
        <authorList>
            <consortium name="DOE Joint Genome Institute"/>
            <person name="Kuo A."/>
            <person name="Martino E."/>
            <person name="Perotto S."/>
            <person name="Kohler A."/>
            <person name="Nagy L.G."/>
            <person name="Floudas D."/>
            <person name="Copeland A."/>
            <person name="Barry K.W."/>
            <person name="Cichocki N."/>
            <person name="Veneault-Fourrey C."/>
            <person name="LaButti K."/>
            <person name="Lindquist E.A."/>
            <person name="Lipzen A."/>
            <person name="Lundell T."/>
            <person name="Morin E."/>
            <person name="Murat C."/>
            <person name="Sun H."/>
            <person name="Tunlid A."/>
            <person name="Henrissat B."/>
            <person name="Grigoriev I.V."/>
            <person name="Hibbett D.S."/>
            <person name="Martin F."/>
            <person name="Nordberg H.P."/>
            <person name="Cantor M.N."/>
            <person name="Hua S.X."/>
        </authorList>
    </citation>
    <scope>NUCLEOTIDE SEQUENCE [LARGE SCALE GENOMIC DNA]</scope>
    <source>
        <strain evidence="1 2">Zn</strain>
    </source>
</reference>
<gene>
    <name evidence="1" type="ORF">OIDMADRAFT_31182</name>
</gene>
<dbReference type="AlphaFoldDB" id="A0A0C3H4T5"/>
<keyword evidence="2" id="KW-1185">Reference proteome</keyword>
<evidence type="ECO:0008006" key="3">
    <source>
        <dbReference type="Google" id="ProtNLM"/>
    </source>
</evidence>
<evidence type="ECO:0000313" key="2">
    <source>
        <dbReference type="Proteomes" id="UP000054321"/>
    </source>
</evidence>
<proteinExistence type="predicted"/>
<dbReference type="Proteomes" id="UP000054321">
    <property type="component" value="Unassembled WGS sequence"/>
</dbReference>
<name>A0A0C3H4T5_OIDMZ</name>
<dbReference type="CDD" id="cd09917">
    <property type="entry name" value="F-box_SF"/>
    <property type="match status" value="1"/>
</dbReference>
<protein>
    <recommendedName>
        <fullName evidence="3">F-box domain-containing protein</fullName>
    </recommendedName>
</protein>
<dbReference type="InParanoid" id="A0A0C3H4T5"/>
<reference evidence="2" key="2">
    <citation type="submission" date="2015-01" db="EMBL/GenBank/DDBJ databases">
        <title>Evolutionary Origins and Diversification of the Mycorrhizal Mutualists.</title>
        <authorList>
            <consortium name="DOE Joint Genome Institute"/>
            <consortium name="Mycorrhizal Genomics Consortium"/>
            <person name="Kohler A."/>
            <person name="Kuo A."/>
            <person name="Nagy L.G."/>
            <person name="Floudas D."/>
            <person name="Copeland A."/>
            <person name="Barry K.W."/>
            <person name="Cichocki N."/>
            <person name="Veneault-Fourrey C."/>
            <person name="LaButti K."/>
            <person name="Lindquist E.A."/>
            <person name="Lipzen A."/>
            <person name="Lundell T."/>
            <person name="Morin E."/>
            <person name="Murat C."/>
            <person name="Riley R."/>
            <person name="Ohm R."/>
            <person name="Sun H."/>
            <person name="Tunlid A."/>
            <person name="Henrissat B."/>
            <person name="Grigoriev I.V."/>
            <person name="Hibbett D.S."/>
            <person name="Martin F."/>
        </authorList>
    </citation>
    <scope>NUCLEOTIDE SEQUENCE [LARGE SCALE GENOMIC DNA]</scope>
    <source>
        <strain evidence="2">Zn</strain>
    </source>
</reference>